<dbReference type="RefSeq" id="WP_263126109.1">
    <property type="nucleotide sequence ID" value="NZ_CP106753.1"/>
</dbReference>
<evidence type="ECO:0000313" key="1">
    <source>
        <dbReference type="EMBL" id="UXY16721.1"/>
    </source>
</evidence>
<dbReference type="EMBL" id="CP106753">
    <property type="protein sequence ID" value="UXY16721.1"/>
    <property type="molecule type" value="Genomic_DNA"/>
</dbReference>
<dbReference type="InterPro" id="IPR006498">
    <property type="entry name" value="Tail_tube"/>
</dbReference>
<organism evidence="1 2">
    <name type="scientific">Chitiniphilus purpureus</name>
    <dbReference type="NCBI Taxonomy" id="2981137"/>
    <lineage>
        <taxon>Bacteria</taxon>
        <taxon>Pseudomonadati</taxon>
        <taxon>Pseudomonadota</taxon>
        <taxon>Betaproteobacteria</taxon>
        <taxon>Neisseriales</taxon>
        <taxon>Chitinibacteraceae</taxon>
        <taxon>Chitiniphilus</taxon>
    </lineage>
</organism>
<name>A0ABY6DTA6_9NEIS</name>
<protein>
    <submittedName>
        <fullName evidence="1">Phage major tail tube protein</fullName>
    </submittedName>
</protein>
<dbReference type="Proteomes" id="UP001061302">
    <property type="component" value="Chromosome"/>
</dbReference>
<proteinExistence type="predicted"/>
<sequence length="171" mass="18874">MALPRKLKNLMMFVDGVGYAGQVTSVTLPKLTRKTEAYSAGGMAGAVGIDHGLDDDALIVEWERAGWSREEIRSLGTPRIDGVLIRFTGSLQRDDTGEVDAVEIVMRGRHEEIDRGEAKRGEDTVTKIKTRCAYYKEIFNGTADVEIDPVNMLEIIGGVDRQAEHRRALGL</sequence>
<accession>A0ABY6DTA6</accession>
<dbReference type="Pfam" id="PF04985">
    <property type="entry name" value="Phage_tube"/>
    <property type="match status" value="1"/>
</dbReference>
<gene>
    <name evidence="1" type="ORF">N8I74_06780</name>
</gene>
<reference evidence="1" key="1">
    <citation type="submission" date="2022-10" db="EMBL/GenBank/DDBJ databases">
        <title>Chitiniphilus purpureus sp. nov., a novel chitin-degrading bacterium isolated from crawfish pond sediment.</title>
        <authorList>
            <person name="Li K."/>
        </authorList>
    </citation>
    <scope>NUCLEOTIDE SEQUENCE</scope>
    <source>
        <strain evidence="1">CD1</strain>
    </source>
</reference>
<keyword evidence="2" id="KW-1185">Reference proteome</keyword>
<dbReference type="NCBIfam" id="TIGR01611">
    <property type="entry name" value="tail_tube"/>
    <property type="match status" value="1"/>
</dbReference>
<evidence type="ECO:0000313" key="2">
    <source>
        <dbReference type="Proteomes" id="UP001061302"/>
    </source>
</evidence>